<dbReference type="EMBL" id="NXIG01000001">
    <property type="protein sequence ID" value="RXI32870.1"/>
    <property type="molecule type" value="Genomic_DNA"/>
</dbReference>
<evidence type="ECO:0000313" key="13">
    <source>
        <dbReference type="Proteomes" id="UP000290588"/>
    </source>
</evidence>
<dbReference type="SUPFAM" id="SSF56014">
    <property type="entry name" value="Nitrite and sulphite reductase 4Fe-4S domain-like"/>
    <property type="match status" value="1"/>
</dbReference>
<name>A0A347UC36_9BACT</name>
<dbReference type="InterPro" id="IPR051329">
    <property type="entry name" value="NIR_SIR_4Fe-4S"/>
</dbReference>
<dbReference type="GO" id="GO:0046872">
    <property type="term" value="F:metal ion binding"/>
    <property type="evidence" value="ECO:0007669"/>
    <property type="project" value="UniProtKB-KW"/>
</dbReference>
<evidence type="ECO:0000256" key="7">
    <source>
        <dbReference type="ARBA" id="ARBA00023014"/>
    </source>
</evidence>
<evidence type="ECO:0000256" key="2">
    <source>
        <dbReference type="ARBA" id="ARBA00022485"/>
    </source>
</evidence>
<feature type="domain" description="Nitrite/Sulfite reductase ferredoxin-like" evidence="9">
    <location>
        <begin position="53"/>
        <end position="116"/>
    </location>
</feature>
<dbReference type="InterPro" id="IPR005117">
    <property type="entry name" value="NiRdtase/SiRdtase_haem-b_fer"/>
</dbReference>
<dbReference type="OrthoDB" id="5342187at2"/>
<dbReference type="GO" id="GO:0051539">
    <property type="term" value="F:4 iron, 4 sulfur cluster binding"/>
    <property type="evidence" value="ECO:0007669"/>
    <property type="project" value="UniProtKB-KW"/>
</dbReference>
<dbReference type="PANTHER" id="PTHR32439">
    <property type="entry name" value="FERREDOXIN--NITRITE REDUCTASE, CHLOROPLASTIC"/>
    <property type="match status" value="1"/>
</dbReference>
<reference evidence="10 12" key="2">
    <citation type="submission" date="2018-08" db="EMBL/GenBank/DDBJ databases">
        <title>Complete genome of the Arcobacter ellisii type strain LMG 26155.</title>
        <authorList>
            <person name="Miller W.G."/>
            <person name="Yee E."/>
            <person name="Bono J.L."/>
        </authorList>
    </citation>
    <scope>NUCLEOTIDE SEQUENCE [LARGE SCALE GENOMIC DNA]</scope>
    <source>
        <strain evidence="10 12">LMG 26155</strain>
    </source>
</reference>
<sequence length="364" mass="41748">MSNNLALNIEKIKKEKSGIDVLADIYFYAVFGEKMSLEDLERFKWYGLYAQDEQQNYFKLRIPLFMGELNLIQLKTLSLISKKYSNETLIFSDEQKIELTNLKVFDLPEIFKLLQEIKLNTYFEAGHTVRRVLTCPVNGIDHTQLLDVEPLANKLNETFIGNKNFENLPNKLQIAISGYEEGCDVRFTPDVSFNATKDEKDKIIFAVKILDKIIGYITPAQVINTAKAIANIYKDFGDRENPKRSTFEYLVNNWGFNKFSDILNSTINYKIQRNINKIENIVPRKPRLGINKSKIEGESYIGCRIGSSTIKSTNIDTLSSLLEKYEASRVKITHKGNIIILDVPTSSAENLAKELEKINFNPFI</sequence>
<dbReference type="InterPro" id="IPR045854">
    <property type="entry name" value="NO2/SO3_Rdtase_4Fe4S_sf"/>
</dbReference>
<dbReference type="InterPro" id="IPR036136">
    <property type="entry name" value="Nit/Sulf_reduc_fer-like_dom_sf"/>
</dbReference>
<evidence type="ECO:0000256" key="3">
    <source>
        <dbReference type="ARBA" id="ARBA00022617"/>
    </source>
</evidence>
<evidence type="ECO:0000313" key="12">
    <source>
        <dbReference type="Proteomes" id="UP000262582"/>
    </source>
</evidence>
<evidence type="ECO:0000256" key="6">
    <source>
        <dbReference type="ARBA" id="ARBA00023004"/>
    </source>
</evidence>
<accession>A0A347UC36</accession>
<evidence type="ECO:0000259" key="8">
    <source>
        <dbReference type="Pfam" id="PF01077"/>
    </source>
</evidence>
<reference evidence="11 13" key="1">
    <citation type="submission" date="2017-09" db="EMBL/GenBank/DDBJ databases">
        <title>Genomics of the genus Arcobacter.</title>
        <authorList>
            <person name="Perez-Cataluna A."/>
            <person name="Figueras M.J."/>
            <person name="Salas-Masso N."/>
        </authorList>
    </citation>
    <scope>NUCLEOTIDE SEQUENCE [LARGE SCALE GENOMIC DNA]</scope>
    <source>
        <strain evidence="11 13">CECT 7837</strain>
    </source>
</reference>
<organism evidence="11 13">
    <name type="scientific">Arcobacter ellisii</name>
    <dbReference type="NCBI Taxonomy" id="913109"/>
    <lineage>
        <taxon>Bacteria</taxon>
        <taxon>Pseudomonadati</taxon>
        <taxon>Campylobacterota</taxon>
        <taxon>Epsilonproteobacteria</taxon>
        <taxon>Campylobacterales</taxon>
        <taxon>Arcobacteraceae</taxon>
        <taxon>Arcobacter</taxon>
    </lineage>
</organism>
<dbReference type="PANTHER" id="PTHR32439:SF0">
    <property type="entry name" value="FERREDOXIN--NITRITE REDUCTASE, CHLOROPLASTIC"/>
    <property type="match status" value="1"/>
</dbReference>
<dbReference type="Pfam" id="PF03460">
    <property type="entry name" value="NIR_SIR_ferr"/>
    <property type="match status" value="2"/>
</dbReference>
<protein>
    <submittedName>
        <fullName evidence="10 11">Sulfite reductase</fullName>
        <ecNumber evidence="10">1.7.7.1</ecNumber>
    </submittedName>
</protein>
<dbReference type="AlphaFoldDB" id="A0A347UC36"/>
<evidence type="ECO:0000256" key="4">
    <source>
        <dbReference type="ARBA" id="ARBA00022723"/>
    </source>
</evidence>
<dbReference type="Pfam" id="PF01077">
    <property type="entry name" value="NIR_SIR"/>
    <property type="match status" value="1"/>
</dbReference>
<keyword evidence="7" id="KW-0411">Iron-sulfur</keyword>
<comment type="similarity">
    <text evidence="1">Belongs to the nitrite and sulfite reductase 4Fe-4S domain family.</text>
</comment>
<feature type="domain" description="Nitrite/sulphite reductase 4Fe-4S" evidence="8">
    <location>
        <begin position="126"/>
        <end position="263"/>
    </location>
</feature>
<dbReference type="Proteomes" id="UP000262582">
    <property type="component" value="Chromosome"/>
</dbReference>
<dbReference type="SUPFAM" id="SSF55124">
    <property type="entry name" value="Nitrite/Sulfite reductase N-terminal domain-like"/>
    <property type="match status" value="2"/>
</dbReference>
<dbReference type="Gene3D" id="3.30.413.10">
    <property type="entry name" value="Sulfite Reductase Hemoprotein, domain 1"/>
    <property type="match status" value="1"/>
</dbReference>
<dbReference type="EC" id="1.7.7.1" evidence="10"/>
<dbReference type="GO" id="GO:0048307">
    <property type="term" value="F:ferredoxin-nitrite reductase activity"/>
    <property type="evidence" value="ECO:0007669"/>
    <property type="project" value="UniProtKB-EC"/>
</dbReference>
<feature type="domain" description="Nitrite/Sulfite reductase ferredoxin-like" evidence="9">
    <location>
        <begin position="297"/>
        <end position="357"/>
    </location>
</feature>
<keyword evidence="12" id="KW-1185">Reference proteome</keyword>
<gene>
    <name evidence="10" type="primary">cysI</name>
    <name evidence="10" type="ORF">AELL_2816</name>
    <name evidence="11" type="ORF">CP962_00250</name>
</gene>
<keyword evidence="5 10" id="KW-0560">Oxidoreductase</keyword>
<keyword evidence="2" id="KW-0004">4Fe-4S</keyword>
<proteinExistence type="inferred from homology"/>
<dbReference type="Proteomes" id="UP000290588">
    <property type="component" value="Unassembled WGS sequence"/>
</dbReference>
<dbReference type="KEGG" id="aell:AELL_2816"/>
<evidence type="ECO:0000256" key="1">
    <source>
        <dbReference type="ARBA" id="ARBA00010429"/>
    </source>
</evidence>
<evidence type="ECO:0000256" key="5">
    <source>
        <dbReference type="ARBA" id="ARBA00023002"/>
    </source>
</evidence>
<dbReference type="EMBL" id="CP032097">
    <property type="protein sequence ID" value="AXX96414.1"/>
    <property type="molecule type" value="Genomic_DNA"/>
</dbReference>
<dbReference type="Gene3D" id="3.90.480.20">
    <property type="match status" value="1"/>
</dbReference>
<dbReference type="RefSeq" id="WP_118918550.1">
    <property type="nucleotide sequence ID" value="NZ_CP032097.1"/>
</dbReference>
<dbReference type="InterPro" id="IPR006067">
    <property type="entry name" value="NO2/SO3_Rdtase_4Fe4S_dom"/>
</dbReference>
<keyword evidence="6" id="KW-0408">Iron</keyword>
<evidence type="ECO:0000313" key="10">
    <source>
        <dbReference type="EMBL" id="AXX96414.1"/>
    </source>
</evidence>
<dbReference type="GO" id="GO:0020037">
    <property type="term" value="F:heme binding"/>
    <property type="evidence" value="ECO:0007669"/>
    <property type="project" value="InterPro"/>
</dbReference>
<evidence type="ECO:0000313" key="11">
    <source>
        <dbReference type="EMBL" id="RXI32870.1"/>
    </source>
</evidence>
<evidence type="ECO:0000259" key="9">
    <source>
        <dbReference type="Pfam" id="PF03460"/>
    </source>
</evidence>
<keyword evidence="4" id="KW-0479">Metal-binding</keyword>
<keyword evidence="3" id="KW-0349">Heme</keyword>